<name>A0AAV5QLE4_9ASCO</name>
<sequence>MNGTTVYPEVSIDDISLSLSSTKLDTTVVDERSLSSNDSAPTADSICELEFPESFEDDKIRSFKEFRSMIPYLQSGDAEKVFFNCSSQILLNNIVVNAINDFFANRSMSPDAEFMVFDKTVEETRQLYGKLLGLSEDDADKICYTRDSSESLHLIQESFQFKKGDTILMIDNEFQHNNLSWLGFVENHPELELNLKFIDTNGDKNFIVDGDSIAQYMDESVKVLSLSLTMYQSGLQNNVKSITSKFPDVHTIVDLTQDVGFHPVDVQDLGCSAAFFSCFKGLSVPQGLGILYMNSEFLSCTKTLPPFVNIKGLAKFDSNAGAIVEDFDLKACIHSSNALKYEHSNKPNLQIYASHAILGYLLNDLGMDNVEKYLKFLRTKMEATLLKHGIELFDGETKSPNIVVANINNPEWMKFFKSKKCTVSQFRYITRFSIGIYNSVKDIDALDAILMEGVEKGLKFLV</sequence>
<dbReference type="Pfam" id="PF00266">
    <property type="entry name" value="Aminotran_5"/>
    <property type="match status" value="1"/>
</dbReference>
<dbReference type="Gene3D" id="3.90.1150.10">
    <property type="entry name" value="Aspartate Aminotransferase, domain 1"/>
    <property type="match status" value="1"/>
</dbReference>
<accession>A0AAV5QLE4</accession>
<dbReference type="SUPFAM" id="SSF53383">
    <property type="entry name" value="PLP-dependent transferases"/>
    <property type="match status" value="1"/>
</dbReference>
<proteinExistence type="predicted"/>
<evidence type="ECO:0000256" key="1">
    <source>
        <dbReference type="ARBA" id="ARBA00022898"/>
    </source>
</evidence>
<protein>
    <recommendedName>
        <fullName evidence="2">Aminotransferase class V domain-containing protein</fullName>
    </recommendedName>
</protein>
<dbReference type="InterPro" id="IPR015421">
    <property type="entry name" value="PyrdxlP-dep_Trfase_major"/>
</dbReference>
<keyword evidence="1" id="KW-0663">Pyridoxal phosphate</keyword>
<dbReference type="Gene3D" id="3.40.640.10">
    <property type="entry name" value="Type I PLP-dependent aspartate aminotransferase-like (Major domain)"/>
    <property type="match status" value="1"/>
</dbReference>
<keyword evidence="4" id="KW-1185">Reference proteome</keyword>
<dbReference type="EMBL" id="BTFZ01000010">
    <property type="protein sequence ID" value="GMM35688.1"/>
    <property type="molecule type" value="Genomic_DNA"/>
</dbReference>
<evidence type="ECO:0000259" key="2">
    <source>
        <dbReference type="Pfam" id="PF00266"/>
    </source>
</evidence>
<dbReference type="GeneID" id="90073667"/>
<organism evidence="3 4">
    <name type="scientific">Saccharomycopsis crataegensis</name>
    <dbReference type="NCBI Taxonomy" id="43959"/>
    <lineage>
        <taxon>Eukaryota</taxon>
        <taxon>Fungi</taxon>
        <taxon>Dikarya</taxon>
        <taxon>Ascomycota</taxon>
        <taxon>Saccharomycotina</taxon>
        <taxon>Saccharomycetes</taxon>
        <taxon>Saccharomycopsidaceae</taxon>
        <taxon>Saccharomycopsis</taxon>
    </lineage>
</organism>
<comment type="caution">
    <text evidence="3">The sequence shown here is derived from an EMBL/GenBank/DDBJ whole genome shotgun (WGS) entry which is preliminary data.</text>
</comment>
<dbReference type="InterPro" id="IPR015424">
    <property type="entry name" value="PyrdxlP-dep_Trfase"/>
</dbReference>
<dbReference type="PANTHER" id="PTHR43586:SF8">
    <property type="entry name" value="CYSTEINE DESULFURASE 1, CHLOROPLASTIC"/>
    <property type="match status" value="1"/>
</dbReference>
<dbReference type="Proteomes" id="UP001360560">
    <property type="component" value="Unassembled WGS sequence"/>
</dbReference>
<dbReference type="InterPro" id="IPR015422">
    <property type="entry name" value="PyrdxlP-dep_Trfase_small"/>
</dbReference>
<gene>
    <name evidence="3" type="ORF">DASC09_030130</name>
</gene>
<dbReference type="RefSeq" id="XP_064852688.1">
    <property type="nucleotide sequence ID" value="XM_064996616.1"/>
</dbReference>
<evidence type="ECO:0000313" key="4">
    <source>
        <dbReference type="Proteomes" id="UP001360560"/>
    </source>
</evidence>
<reference evidence="3 4" key="1">
    <citation type="journal article" date="2023" name="Elife">
        <title>Identification of key yeast species and microbe-microbe interactions impacting larval growth of Drosophila in the wild.</title>
        <authorList>
            <person name="Mure A."/>
            <person name="Sugiura Y."/>
            <person name="Maeda R."/>
            <person name="Honda K."/>
            <person name="Sakurai N."/>
            <person name="Takahashi Y."/>
            <person name="Watada M."/>
            <person name="Katoh T."/>
            <person name="Gotoh A."/>
            <person name="Gotoh Y."/>
            <person name="Taniguchi I."/>
            <person name="Nakamura K."/>
            <person name="Hayashi T."/>
            <person name="Katayama T."/>
            <person name="Uemura T."/>
            <person name="Hattori Y."/>
        </authorList>
    </citation>
    <scope>NUCLEOTIDE SEQUENCE [LARGE SCALE GENOMIC DNA]</scope>
    <source>
        <strain evidence="3 4">SC-9</strain>
    </source>
</reference>
<feature type="domain" description="Aminotransferase class V" evidence="2">
    <location>
        <begin position="95"/>
        <end position="446"/>
    </location>
</feature>
<dbReference type="InterPro" id="IPR000192">
    <property type="entry name" value="Aminotrans_V_dom"/>
</dbReference>
<dbReference type="AlphaFoldDB" id="A0AAV5QLE4"/>
<dbReference type="PANTHER" id="PTHR43586">
    <property type="entry name" value="CYSTEINE DESULFURASE"/>
    <property type="match status" value="1"/>
</dbReference>
<evidence type="ECO:0000313" key="3">
    <source>
        <dbReference type="EMBL" id="GMM35688.1"/>
    </source>
</evidence>